<dbReference type="PROSITE" id="PS50192">
    <property type="entry name" value="T_SNARE"/>
    <property type="match status" value="1"/>
</dbReference>
<dbReference type="EMBL" id="FOLO01000002">
    <property type="protein sequence ID" value="SFB91038.1"/>
    <property type="molecule type" value="Genomic_DNA"/>
</dbReference>
<evidence type="ECO:0000256" key="5">
    <source>
        <dbReference type="ARBA" id="ARBA00022519"/>
    </source>
</evidence>
<feature type="coiled-coil region" evidence="12">
    <location>
        <begin position="425"/>
        <end position="459"/>
    </location>
</feature>
<dbReference type="CDD" id="cd11386">
    <property type="entry name" value="MCP_signal"/>
    <property type="match status" value="1"/>
</dbReference>
<evidence type="ECO:0000256" key="9">
    <source>
        <dbReference type="ARBA" id="ARBA00023224"/>
    </source>
</evidence>
<evidence type="ECO:0000259" key="14">
    <source>
        <dbReference type="PROSITE" id="PS50111"/>
    </source>
</evidence>
<dbReference type="InterPro" id="IPR003660">
    <property type="entry name" value="HAMP_dom"/>
</dbReference>
<keyword evidence="6 13" id="KW-0812">Transmembrane</keyword>
<evidence type="ECO:0000256" key="11">
    <source>
        <dbReference type="PROSITE-ProRule" id="PRU00284"/>
    </source>
</evidence>
<dbReference type="PROSITE" id="PS50111">
    <property type="entry name" value="CHEMOTAXIS_TRANSDUC_2"/>
    <property type="match status" value="1"/>
</dbReference>
<feature type="transmembrane region" description="Helical" evidence="13">
    <location>
        <begin position="278"/>
        <end position="301"/>
    </location>
</feature>
<dbReference type="Pfam" id="PF00672">
    <property type="entry name" value="HAMP"/>
    <property type="match status" value="1"/>
</dbReference>
<evidence type="ECO:0000256" key="4">
    <source>
        <dbReference type="ARBA" id="ARBA00022500"/>
    </source>
</evidence>
<keyword evidence="3" id="KW-0488">Methylation</keyword>
<dbReference type="GO" id="GO:0006935">
    <property type="term" value="P:chemotaxis"/>
    <property type="evidence" value="ECO:0007669"/>
    <property type="project" value="UniProtKB-KW"/>
</dbReference>
<dbReference type="InterPro" id="IPR000727">
    <property type="entry name" value="T_SNARE_dom"/>
</dbReference>
<dbReference type="PRINTS" id="PR00260">
    <property type="entry name" value="CHEMTRNSDUCR"/>
</dbReference>
<feature type="domain" description="Methyl-accepting transducer" evidence="14">
    <location>
        <begin position="361"/>
        <end position="597"/>
    </location>
</feature>
<dbReference type="GO" id="GO:0005886">
    <property type="term" value="C:plasma membrane"/>
    <property type="evidence" value="ECO:0007669"/>
    <property type="project" value="UniProtKB-SubCell"/>
</dbReference>
<evidence type="ECO:0000256" key="10">
    <source>
        <dbReference type="ARBA" id="ARBA00029447"/>
    </source>
</evidence>
<keyword evidence="12" id="KW-0175">Coiled coil</keyword>
<evidence type="ECO:0000256" key="2">
    <source>
        <dbReference type="ARBA" id="ARBA00022475"/>
    </source>
</evidence>
<dbReference type="STRING" id="1123010.SAMN02745724_00460"/>
<comment type="subcellular location">
    <subcellularLocation>
        <location evidence="1">Cell inner membrane</location>
        <topology evidence="1">Multi-pass membrane protein</topology>
    </subcellularLocation>
</comment>
<keyword evidence="18" id="KW-1185">Reference proteome</keyword>
<dbReference type="AlphaFoldDB" id="A0A1I1EZV8"/>
<evidence type="ECO:0000256" key="6">
    <source>
        <dbReference type="ARBA" id="ARBA00022692"/>
    </source>
</evidence>
<dbReference type="PANTHER" id="PTHR32089">
    <property type="entry name" value="METHYL-ACCEPTING CHEMOTAXIS PROTEIN MCPB"/>
    <property type="match status" value="1"/>
</dbReference>
<reference evidence="17 18" key="1">
    <citation type="submission" date="2016-10" db="EMBL/GenBank/DDBJ databases">
        <authorList>
            <person name="de Groot N.N."/>
        </authorList>
    </citation>
    <scope>NUCLEOTIDE SEQUENCE [LARGE SCALE GENOMIC DNA]</scope>
    <source>
        <strain evidence="17 18">DSM 6059</strain>
    </source>
</reference>
<keyword evidence="8 13" id="KW-0472">Membrane</keyword>
<evidence type="ECO:0000313" key="17">
    <source>
        <dbReference type="EMBL" id="SFB91038.1"/>
    </source>
</evidence>
<sequence>MTVSITQKVAFVATLVAIVVASIIGSISIFSSKSIIEERMIHSELPSKVKEIKNYLSKEINILLMASKQLSGNQFIQNWAQQKSPNDSLLITELNRLVEQYDLATASWSNKNTNDYWNQNGFLRTLNRQEDAWFYAFKSSGQAFSISIFQESPEDVKMFINHQELDGLGLAGLAKSIDEMQSLLEKFSIEKSGFVFIVDKKGLVKLHSDDTLVAKSTLDKIYNSNIQSRLLNDKEFSLIETNYQDQTILLGASPIENTDLYVIAQVPKQEVFSQINSLTWKIVSFSILVAVIASLFGLFLARTISAPLQKITALFEELGQGEGRITYRLPTNKQPELNKLSSGFNQFLNKIEQALRDVLQQSHDIRTTSDQVFTQTQQHSSQMNQQKEQTISVAAAINEMGAAVQEVATSAANTAEYTQQSHQQASEVQNQVQQSQSDIKNLANDIDQVSHKIDTLANKTKEIGSILDVIRSISEQTNLLALNAAIESARAGEHGRGFAVVADEVRGLAQRTSQSTDQIQNMIEELNSTSHQVVIDIQRSQSNASQSVTSMDETVGQLTEIVEKVEKINDMATIIATATEEQNAVVTDVSQNVETISVINEESLHNQINIQDAIESLTVNAQTLDSLVDAFKLER</sequence>
<dbReference type="CDD" id="cd12912">
    <property type="entry name" value="PDC2_MCP_like"/>
    <property type="match status" value="1"/>
</dbReference>
<dbReference type="Pfam" id="PF00015">
    <property type="entry name" value="MCPsignal"/>
    <property type="match status" value="1"/>
</dbReference>
<dbReference type="GO" id="GO:0004888">
    <property type="term" value="F:transmembrane signaling receptor activity"/>
    <property type="evidence" value="ECO:0007669"/>
    <property type="project" value="InterPro"/>
</dbReference>
<dbReference type="SMART" id="SM00304">
    <property type="entry name" value="HAMP"/>
    <property type="match status" value="1"/>
</dbReference>
<dbReference type="Gene3D" id="1.10.287.950">
    <property type="entry name" value="Methyl-accepting chemotaxis protein"/>
    <property type="match status" value="1"/>
</dbReference>
<dbReference type="SUPFAM" id="SSF58104">
    <property type="entry name" value="Methyl-accepting chemotaxis protein (MCP) signaling domain"/>
    <property type="match status" value="1"/>
</dbReference>
<dbReference type="SMART" id="SM00283">
    <property type="entry name" value="MA"/>
    <property type="match status" value="1"/>
</dbReference>
<feature type="domain" description="HAMP" evidence="16">
    <location>
        <begin position="302"/>
        <end position="356"/>
    </location>
</feature>
<evidence type="ECO:0000259" key="16">
    <source>
        <dbReference type="PROSITE" id="PS50885"/>
    </source>
</evidence>
<gene>
    <name evidence="17" type="ORF">SAMN02745724_00460</name>
</gene>
<feature type="transmembrane region" description="Helical" evidence="13">
    <location>
        <begin position="9"/>
        <end position="30"/>
    </location>
</feature>
<protein>
    <submittedName>
        <fullName evidence="17">Methyl-accepting chemotaxis sensory transducer with Cache sensor</fullName>
    </submittedName>
</protein>
<evidence type="ECO:0000313" key="18">
    <source>
        <dbReference type="Proteomes" id="UP000198862"/>
    </source>
</evidence>
<name>A0A1I1EZV8_9GAMM</name>
<organism evidence="17 18">
    <name type="scientific">Pseudoalteromonas denitrificans DSM 6059</name>
    <dbReference type="NCBI Taxonomy" id="1123010"/>
    <lineage>
        <taxon>Bacteria</taxon>
        <taxon>Pseudomonadati</taxon>
        <taxon>Pseudomonadota</taxon>
        <taxon>Gammaproteobacteria</taxon>
        <taxon>Alteromonadales</taxon>
        <taxon>Pseudoalteromonadaceae</taxon>
        <taxon>Pseudoalteromonas</taxon>
    </lineage>
</organism>
<keyword evidence="4" id="KW-0145">Chemotaxis</keyword>
<dbReference type="OrthoDB" id="2489132at2"/>
<dbReference type="GO" id="GO:0007165">
    <property type="term" value="P:signal transduction"/>
    <property type="evidence" value="ECO:0007669"/>
    <property type="project" value="UniProtKB-KW"/>
</dbReference>
<evidence type="ECO:0000256" key="7">
    <source>
        <dbReference type="ARBA" id="ARBA00022989"/>
    </source>
</evidence>
<evidence type="ECO:0000256" key="1">
    <source>
        <dbReference type="ARBA" id="ARBA00004429"/>
    </source>
</evidence>
<accession>A0A1I1EZV8</accession>
<keyword evidence="9 11" id="KW-0807">Transducer</keyword>
<comment type="similarity">
    <text evidence="10">Belongs to the methyl-accepting chemotaxis (MCP) protein family.</text>
</comment>
<dbReference type="PROSITE" id="PS50885">
    <property type="entry name" value="HAMP"/>
    <property type="match status" value="1"/>
</dbReference>
<dbReference type="InterPro" id="IPR004089">
    <property type="entry name" value="MCPsignal_dom"/>
</dbReference>
<keyword evidence="2" id="KW-1003">Cell membrane</keyword>
<keyword evidence="7 13" id="KW-1133">Transmembrane helix</keyword>
<dbReference type="FunFam" id="1.10.287.950:FF:000001">
    <property type="entry name" value="Methyl-accepting chemotaxis sensory transducer"/>
    <property type="match status" value="1"/>
</dbReference>
<feature type="domain" description="T-SNARE coiled-coil homology" evidence="15">
    <location>
        <begin position="548"/>
        <end position="597"/>
    </location>
</feature>
<evidence type="ECO:0000256" key="13">
    <source>
        <dbReference type="SAM" id="Phobius"/>
    </source>
</evidence>
<dbReference type="RefSeq" id="WP_091979487.1">
    <property type="nucleotide sequence ID" value="NZ_FOLO01000002.1"/>
</dbReference>
<dbReference type="InterPro" id="IPR004090">
    <property type="entry name" value="Chemotax_Me-accpt_rcpt"/>
</dbReference>
<proteinExistence type="inferred from homology"/>
<keyword evidence="5" id="KW-0997">Cell inner membrane</keyword>
<dbReference type="PANTHER" id="PTHR32089:SF39">
    <property type="entry name" value="METHYL-ACCEPTING CHEMOTAXIS PROTEIN HLYB"/>
    <property type="match status" value="1"/>
</dbReference>
<evidence type="ECO:0000256" key="8">
    <source>
        <dbReference type="ARBA" id="ARBA00023136"/>
    </source>
</evidence>
<evidence type="ECO:0000256" key="3">
    <source>
        <dbReference type="ARBA" id="ARBA00022481"/>
    </source>
</evidence>
<dbReference type="Proteomes" id="UP000198862">
    <property type="component" value="Unassembled WGS sequence"/>
</dbReference>
<dbReference type="Gene3D" id="3.30.450.20">
    <property type="entry name" value="PAS domain"/>
    <property type="match status" value="1"/>
</dbReference>
<evidence type="ECO:0000256" key="12">
    <source>
        <dbReference type="SAM" id="Coils"/>
    </source>
</evidence>
<evidence type="ECO:0000259" key="15">
    <source>
        <dbReference type="PROSITE" id="PS50192"/>
    </source>
</evidence>